<reference evidence="5" key="1">
    <citation type="submission" date="2020-02" db="EMBL/GenBank/DDBJ databases">
        <authorList>
            <person name="Meier V. D."/>
        </authorList>
    </citation>
    <scope>NUCLEOTIDE SEQUENCE</scope>
    <source>
        <strain evidence="5">AVDCRST_MAG36</strain>
    </source>
</reference>
<sequence length="225" mass="23105">MIPGTTDFVGGELWRTVAARNSGADYARRYAERFAELAEAGEDVHGEAAFVTALVPPGARVLDAGCGTGRVAARLADLGHEVVGVDVDEAMVGVARELRPDLHWAVSDLATLDLGVERFDAAVLAGNVVPFVDDLAAAAERLVQHLVPGGLVVAGFGLDRGHLPRGTPVVPLSAYDAALAGAGLLLQARHGGWAGEPYDGGGYAVSVHASTGHQWCAVGSVGDVP</sequence>
<dbReference type="GO" id="GO:0032259">
    <property type="term" value="P:methylation"/>
    <property type="evidence" value="ECO:0007669"/>
    <property type="project" value="UniProtKB-KW"/>
</dbReference>
<dbReference type="CDD" id="cd02440">
    <property type="entry name" value="AdoMet_MTases"/>
    <property type="match status" value="1"/>
</dbReference>
<dbReference type="GO" id="GO:0008168">
    <property type="term" value="F:methyltransferase activity"/>
    <property type="evidence" value="ECO:0007669"/>
    <property type="project" value="UniProtKB-KW"/>
</dbReference>
<evidence type="ECO:0000256" key="1">
    <source>
        <dbReference type="ARBA" id="ARBA00022603"/>
    </source>
</evidence>
<evidence type="ECO:0000256" key="2">
    <source>
        <dbReference type="ARBA" id="ARBA00022679"/>
    </source>
</evidence>
<dbReference type="PANTHER" id="PTHR43464">
    <property type="entry name" value="METHYLTRANSFERASE"/>
    <property type="match status" value="1"/>
</dbReference>
<name>A0A6J4M642_9ACTN</name>
<evidence type="ECO:0000259" key="4">
    <source>
        <dbReference type="Pfam" id="PF13649"/>
    </source>
</evidence>
<dbReference type="EMBL" id="CADCUH010000133">
    <property type="protein sequence ID" value="CAA9351066.1"/>
    <property type="molecule type" value="Genomic_DNA"/>
</dbReference>
<dbReference type="SUPFAM" id="SSF53335">
    <property type="entry name" value="S-adenosyl-L-methionine-dependent methyltransferases"/>
    <property type="match status" value="1"/>
</dbReference>
<dbReference type="AlphaFoldDB" id="A0A6J4M642"/>
<accession>A0A6J4M642</accession>
<dbReference type="Pfam" id="PF13649">
    <property type="entry name" value="Methyltransf_25"/>
    <property type="match status" value="1"/>
</dbReference>
<proteinExistence type="predicted"/>
<feature type="domain" description="Methyltransferase" evidence="4">
    <location>
        <begin position="61"/>
        <end position="150"/>
    </location>
</feature>
<dbReference type="Gene3D" id="3.40.50.150">
    <property type="entry name" value="Vaccinia Virus protein VP39"/>
    <property type="match status" value="1"/>
</dbReference>
<protein>
    <recommendedName>
        <fullName evidence="4">Methyltransferase domain-containing protein</fullName>
    </recommendedName>
</protein>
<keyword evidence="1" id="KW-0489">Methyltransferase</keyword>
<organism evidence="5">
    <name type="scientific">uncultured Nocardioidaceae bacterium</name>
    <dbReference type="NCBI Taxonomy" id="253824"/>
    <lineage>
        <taxon>Bacteria</taxon>
        <taxon>Bacillati</taxon>
        <taxon>Actinomycetota</taxon>
        <taxon>Actinomycetes</taxon>
        <taxon>Propionibacteriales</taxon>
        <taxon>Nocardioidaceae</taxon>
        <taxon>environmental samples</taxon>
    </lineage>
</organism>
<keyword evidence="3" id="KW-0949">S-adenosyl-L-methionine</keyword>
<dbReference type="InterPro" id="IPR041698">
    <property type="entry name" value="Methyltransf_25"/>
</dbReference>
<evidence type="ECO:0000313" key="5">
    <source>
        <dbReference type="EMBL" id="CAA9351066.1"/>
    </source>
</evidence>
<evidence type="ECO:0000256" key="3">
    <source>
        <dbReference type="ARBA" id="ARBA00022691"/>
    </source>
</evidence>
<gene>
    <name evidence="5" type="ORF">AVDCRST_MAG36-1982</name>
</gene>
<dbReference type="InterPro" id="IPR029063">
    <property type="entry name" value="SAM-dependent_MTases_sf"/>
</dbReference>
<dbReference type="PANTHER" id="PTHR43464:SF19">
    <property type="entry name" value="UBIQUINONE BIOSYNTHESIS O-METHYLTRANSFERASE, MITOCHONDRIAL"/>
    <property type="match status" value="1"/>
</dbReference>
<keyword evidence="2" id="KW-0808">Transferase</keyword>